<keyword evidence="14" id="KW-1185">Reference proteome</keyword>
<protein>
    <recommendedName>
        <fullName evidence="9">Transcriptional regulatory protein</fullName>
    </recommendedName>
</protein>
<evidence type="ECO:0000313" key="13">
    <source>
        <dbReference type="EMBL" id="MDT0278063.1"/>
    </source>
</evidence>
<keyword evidence="5 9" id="KW-0805">Transcription regulation</keyword>
<dbReference type="Proteomes" id="UP001183222">
    <property type="component" value="Unassembled WGS sequence"/>
</dbReference>
<evidence type="ECO:0000313" key="14">
    <source>
        <dbReference type="Proteomes" id="UP001183222"/>
    </source>
</evidence>
<dbReference type="PANTHER" id="PTHR45526">
    <property type="entry name" value="TRANSCRIPTIONAL REGULATORY PROTEIN DPIA"/>
    <property type="match status" value="1"/>
</dbReference>
<dbReference type="SUPFAM" id="SSF52172">
    <property type="entry name" value="CheY-like"/>
    <property type="match status" value="1"/>
</dbReference>
<keyword evidence="3 10" id="KW-0597">Phosphoprotein</keyword>
<keyword evidence="4 9" id="KW-0902">Two-component regulatory system</keyword>
<dbReference type="InterPro" id="IPR011006">
    <property type="entry name" value="CheY-like_superfamily"/>
</dbReference>
<feature type="modified residue" description="4-aspartylphosphate" evidence="10">
    <location>
        <position position="59"/>
    </location>
</feature>
<evidence type="ECO:0000256" key="9">
    <source>
        <dbReference type="PIRNR" id="PIRNR006171"/>
    </source>
</evidence>
<keyword evidence="6 9" id="KW-0238">DNA-binding</keyword>
<comment type="caution">
    <text evidence="13">The sequence shown here is derived from an EMBL/GenBank/DDBJ whole genome shotgun (WGS) entry which is preliminary data.</text>
</comment>
<evidence type="ECO:0000256" key="2">
    <source>
        <dbReference type="ARBA" id="ARBA00022490"/>
    </source>
</evidence>
<evidence type="ECO:0000259" key="12">
    <source>
        <dbReference type="PROSITE" id="PS50110"/>
    </source>
</evidence>
<sequence>MTGGAPVRVLVVDDDFAVASVHRGYVESLPGFEVVGEVHRGAEAVEAVHVLRPDLVLLDVYLPDISGLEVLRRIRSSPGPQPDVLAITAAREVDTVRGAMTGGVVDYLVKPFSLATFRERLEVYRAHRTELLRRSEDPPGGLEQSDVDRMLGGRRRGGGRASVTDLPKGLSPRTLEAVARTLRGNPAVDLSAGEVAERCGLARVSARRYLEHLERTGRAAVLPRYGGTGRPENGYRWVG</sequence>
<dbReference type="CDD" id="cd19925">
    <property type="entry name" value="REC_citrate_TCS"/>
    <property type="match status" value="1"/>
</dbReference>
<dbReference type="PROSITE" id="PS50110">
    <property type="entry name" value="RESPONSE_REGULATORY"/>
    <property type="match status" value="1"/>
</dbReference>
<dbReference type="InterPro" id="IPR001789">
    <property type="entry name" value="Sig_transdc_resp-reg_receiver"/>
</dbReference>
<evidence type="ECO:0000256" key="7">
    <source>
        <dbReference type="ARBA" id="ARBA00023159"/>
    </source>
</evidence>
<dbReference type="PANTHER" id="PTHR45526:SF1">
    <property type="entry name" value="TRANSCRIPTIONAL REGULATORY PROTEIN DCUR-RELATED"/>
    <property type="match status" value="1"/>
</dbReference>
<dbReference type="EMBL" id="JAVREI010000019">
    <property type="protein sequence ID" value="MDT0278063.1"/>
    <property type="molecule type" value="Genomic_DNA"/>
</dbReference>
<evidence type="ECO:0000256" key="3">
    <source>
        <dbReference type="ARBA" id="ARBA00022553"/>
    </source>
</evidence>
<keyword evidence="2 9" id="KW-0963">Cytoplasm</keyword>
<feature type="region of interest" description="Disordered" evidence="11">
    <location>
        <begin position="134"/>
        <end position="168"/>
    </location>
</feature>
<reference evidence="14" key="1">
    <citation type="submission" date="2023-07" db="EMBL/GenBank/DDBJ databases">
        <title>30 novel species of actinomycetes from the DSMZ collection.</title>
        <authorList>
            <person name="Nouioui I."/>
        </authorList>
    </citation>
    <scope>NUCLEOTIDE SEQUENCE [LARGE SCALE GENOMIC DNA]</scope>
    <source>
        <strain evidence="14">DSM 46792</strain>
    </source>
</reference>
<evidence type="ECO:0000256" key="8">
    <source>
        <dbReference type="ARBA" id="ARBA00023163"/>
    </source>
</evidence>
<dbReference type="InterPro" id="IPR024187">
    <property type="entry name" value="Sig_transdc_resp-reg_cit/mal"/>
</dbReference>
<dbReference type="InterPro" id="IPR051271">
    <property type="entry name" value="2C-system_Tx_regulators"/>
</dbReference>
<evidence type="ECO:0000256" key="6">
    <source>
        <dbReference type="ARBA" id="ARBA00023125"/>
    </source>
</evidence>
<name>A0ABU2KCZ7_9ACTN</name>
<evidence type="ECO:0000256" key="1">
    <source>
        <dbReference type="ARBA" id="ARBA00004496"/>
    </source>
</evidence>
<comment type="subcellular location">
    <subcellularLocation>
        <location evidence="1 9">Cytoplasm</location>
    </subcellularLocation>
</comment>
<proteinExistence type="predicted"/>
<dbReference type="Pfam" id="PF00072">
    <property type="entry name" value="Response_reg"/>
    <property type="match status" value="1"/>
</dbReference>
<evidence type="ECO:0000256" key="4">
    <source>
        <dbReference type="ARBA" id="ARBA00023012"/>
    </source>
</evidence>
<gene>
    <name evidence="13" type="ORF">RM425_19355</name>
</gene>
<dbReference type="RefSeq" id="WP_311346863.1">
    <property type="nucleotide sequence ID" value="NZ_JAVREI010000019.1"/>
</dbReference>
<feature type="domain" description="Response regulatory" evidence="12">
    <location>
        <begin position="8"/>
        <end position="125"/>
    </location>
</feature>
<dbReference type="Gene3D" id="3.40.50.2300">
    <property type="match status" value="1"/>
</dbReference>
<organism evidence="13 14">
    <name type="scientific">Blastococcus goldschmidtiae</name>
    <dbReference type="NCBI Taxonomy" id="3075546"/>
    <lineage>
        <taxon>Bacteria</taxon>
        <taxon>Bacillati</taxon>
        <taxon>Actinomycetota</taxon>
        <taxon>Actinomycetes</taxon>
        <taxon>Geodermatophilales</taxon>
        <taxon>Geodermatophilaceae</taxon>
        <taxon>Blastococcus</taxon>
    </lineage>
</organism>
<keyword evidence="8 9" id="KW-0804">Transcription</keyword>
<evidence type="ECO:0000256" key="5">
    <source>
        <dbReference type="ARBA" id="ARBA00023015"/>
    </source>
</evidence>
<evidence type="ECO:0000256" key="11">
    <source>
        <dbReference type="SAM" id="MobiDB-lite"/>
    </source>
</evidence>
<evidence type="ECO:0000256" key="10">
    <source>
        <dbReference type="PROSITE-ProRule" id="PRU00169"/>
    </source>
</evidence>
<dbReference type="PIRSF" id="PIRSF006171">
    <property type="entry name" value="RR_citrat_malat"/>
    <property type="match status" value="1"/>
</dbReference>
<dbReference type="SMART" id="SM00448">
    <property type="entry name" value="REC"/>
    <property type="match status" value="1"/>
</dbReference>
<accession>A0ABU2KCZ7</accession>
<keyword evidence="7 9" id="KW-0010">Activator</keyword>